<dbReference type="EMBL" id="LUGG01000002">
    <property type="protein sequence ID" value="OBZ77702.1"/>
    <property type="molecule type" value="Genomic_DNA"/>
</dbReference>
<reference evidence="2 3" key="1">
    <citation type="submission" date="2016-03" db="EMBL/GenBank/DDBJ databases">
        <title>Whole genome sequencing of Grifola frondosa 9006-11.</title>
        <authorList>
            <person name="Min B."/>
            <person name="Park H."/>
            <person name="Kim J.-G."/>
            <person name="Cho H."/>
            <person name="Oh Y.-L."/>
            <person name="Kong W.-S."/>
            <person name="Choi I.-G."/>
        </authorList>
    </citation>
    <scope>NUCLEOTIDE SEQUENCE [LARGE SCALE GENOMIC DNA]</scope>
    <source>
        <strain evidence="2 3">9006-11</strain>
    </source>
</reference>
<name>A0A1C7MLH2_GRIFR</name>
<keyword evidence="3" id="KW-1185">Reference proteome</keyword>
<accession>A0A1C7MLH2</accession>
<evidence type="ECO:0000313" key="2">
    <source>
        <dbReference type="EMBL" id="OBZ77702.1"/>
    </source>
</evidence>
<proteinExistence type="predicted"/>
<dbReference type="AlphaFoldDB" id="A0A1C7MLH2"/>
<feature type="region of interest" description="Disordered" evidence="1">
    <location>
        <begin position="1"/>
        <end position="27"/>
    </location>
</feature>
<protein>
    <submittedName>
        <fullName evidence="2">Uncharacterized protein</fullName>
    </submittedName>
</protein>
<evidence type="ECO:0000256" key="1">
    <source>
        <dbReference type="SAM" id="MobiDB-lite"/>
    </source>
</evidence>
<sequence>MHTMWSVRGGGKESNNPGKGKATFTAHSIEKRQDVLRELSRKFDEGPRDDFLCFDQDAVRRLKASYAYKFDFDTAFSHWSRFPWDLAMRPLCEIKAKALGSSKTVTQRFYDKMTLSSSVLNRLGKF</sequence>
<comment type="caution">
    <text evidence="2">The sequence shown here is derived from an EMBL/GenBank/DDBJ whole genome shotgun (WGS) entry which is preliminary data.</text>
</comment>
<organism evidence="2 3">
    <name type="scientific">Grifola frondosa</name>
    <name type="common">Maitake</name>
    <name type="synonym">Polyporus frondosus</name>
    <dbReference type="NCBI Taxonomy" id="5627"/>
    <lineage>
        <taxon>Eukaryota</taxon>
        <taxon>Fungi</taxon>
        <taxon>Dikarya</taxon>
        <taxon>Basidiomycota</taxon>
        <taxon>Agaricomycotina</taxon>
        <taxon>Agaricomycetes</taxon>
        <taxon>Polyporales</taxon>
        <taxon>Grifolaceae</taxon>
        <taxon>Grifola</taxon>
    </lineage>
</organism>
<dbReference type="OrthoDB" id="10055769at2759"/>
<evidence type="ECO:0000313" key="3">
    <source>
        <dbReference type="Proteomes" id="UP000092993"/>
    </source>
</evidence>
<dbReference type="OMA" id="DCEANKY"/>
<dbReference type="STRING" id="5627.A0A1C7MLH2"/>
<gene>
    <name evidence="2" type="ORF">A0H81_02410</name>
</gene>
<dbReference type="Proteomes" id="UP000092993">
    <property type="component" value="Unassembled WGS sequence"/>
</dbReference>